<sequence>MPELFGSEFRLDPTRPIYLQIIERFQEAVARGVLQPGDQIPAQRDLAQRIGVNPNTVQRAYREMEVMGLVETARGTGTFITLDPGRVRALREELARQAVAEFVRRLQDLGFDRDEIARRVAAALGTPVPGAGDLDGGSHLGDPGRAFHPGSPGSQSPADRPATGSQAISPGNGSRVESQEGVQPPGSRGRAPRPDRGSRVENKRVENQG</sequence>
<dbReference type="CDD" id="cd07377">
    <property type="entry name" value="WHTH_GntR"/>
    <property type="match status" value="1"/>
</dbReference>
<dbReference type="SMART" id="SM00345">
    <property type="entry name" value="HTH_GNTR"/>
    <property type="match status" value="1"/>
</dbReference>
<dbReference type="InterPro" id="IPR036390">
    <property type="entry name" value="WH_DNA-bd_sf"/>
</dbReference>
<evidence type="ECO:0000256" key="3">
    <source>
        <dbReference type="ARBA" id="ARBA00023163"/>
    </source>
</evidence>
<dbReference type="EMBL" id="CP132508">
    <property type="protein sequence ID" value="WPD18466.1"/>
    <property type="molecule type" value="Genomic_DNA"/>
</dbReference>
<evidence type="ECO:0000256" key="1">
    <source>
        <dbReference type="ARBA" id="ARBA00023015"/>
    </source>
</evidence>
<dbReference type="PROSITE" id="PS50949">
    <property type="entry name" value="HTH_GNTR"/>
    <property type="match status" value="1"/>
</dbReference>
<evidence type="ECO:0000259" key="5">
    <source>
        <dbReference type="PROSITE" id="PS50949"/>
    </source>
</evidence>
<dbReference type="PANTHER" id="PTHR38445:SF9">
    <property type="entry name" value="HTH-TYPE TRANSCRIPTIONAL REPRESSOR YTRA"/>
    <property type="match status" value="1"/>
</dbReference>
<dbReference type="InterPro" id="IPR036388">
    <property type="entry name" value="WH-like_DNA-bd_sf"/>
</dbReference>
<dbReference type="SUPFAM" id="SSF46785">
    <property type="entry name" value="Winged helix' DNA-binding domain"/>
    <property type="match status" value="1"/>
</dbReference>
<dbReference type="PANTHER" id="PTHR38445">
    <property type="entry name" value="HTH-TYPE TRANSCRIPTIONAL REPRESSOR YTRA"/>
    <property type="match status" value="1"/>
</dbReference>
<feature type="domain" description="HTH gntR-type" evidence="5">
    <location>
        <begin position="15"/>
        <end position="83"/>
    </location>
</feature>
<keyword evidence="1" id="KW-0805">Transcription regulation</keyword>
<dbReference type="RefSeq" id="WP_318750301.1">
    <property type="nucleotide sequence ID" value="NZ_CP132508.1"/>
</dbReference>
<keyword evidence="2" id="KW-0238">DNA-binding</keyword>
<name>A0ABZ0QLT9_9FIRM</name>
<evidence type="ECO:0000256" key="4">
    <source>
        <dbReference type="SAM" id="MobiDB-lite"/>
    </source>
</evidence>
<keyword evidence="7" id="KW-1185">Reference proteome</keyword>
<evidence type="ECO:0000313" key="7">
    <source>
        <dbReference type="Proteomes" id="UP001304683"/>
    </source>
</evidence>
<dbReference type="Proteomes" id="UP001304683">
    <property type="component" value="Chromosome"/>
</dbReference>
<dbReference type="Gene3D" id="1.10.10.10">
    <property type="entry name" value="Winged helix-like DNA-binding domain superfamily/Winged helix DNA-binding domain"/>
    <property type="match status" value="1"/>
</dbReference>
<organism evidence="6 7">
    <name type="scientific">Thermaerobacter composti</name>
    <dbReference type="NCBI Taxonomy" id="554949"/>
    <lineage>
        <taxon>Bacteria</taxon>
        <taxon>Bacillati</taxon>
        <taxon>Bacillota</taxon>
        <taxon>Clostridia</taxon>
        <taxon>Eubacteriales</taxon>
        <taxon>Clostridiales Family XVII. Incertae Sedis</taxon>
        <taxon>Thermaerobacter</taxon>
    </lineage>
</organism>
<feature type="compositionally biased region" description="Polar residues" evidence="4">
    <location>
        <begin position="152"/>
        <end position="176"/>
    </location>
</feature>
<dbReference type="Pfam" id="PF00392">
    <property type="entry name" value="GntR"/>
    <property type="match status" value="1"/>
</dbReference>
<feature type="region of interest" description="Disordered" evidence="4">
    <location>
        <begin position="126"/>
        <end position="209"/>
    </location>
</feature>
<evidence type="ECO:0000256" key="2">
    <source>
        <dbReference type="ARBA" id="ARBA00023125"/>
    </source>
</evidence>
<proteinExistence type="predicted"/>
<evidence type="ECO:0000313" key="6">
    <source>
        <dbReference type="EMBL" id="WPD18466.1"/>
    </source>
</evidence>
<reference evidence="6 7" key="1">
    <citation type="submission" date="2023-08" db="EMBL/GenBank/DDBJ databases">
        <title>Genome sequence of Thermaerobacter compostii strain Ins1, a spore-forming filamentous bacterium isolated from a deep geothermal reservoir.</title>
        <authorList>
            <person name="Bregnard D."/>
            <person name="Gonzalez D."/>
            <person name="Junier P."/>
        </authorList>
    </citation>
    <scope>NUCLEOTIDE SEQUENCE [LARGE SCALE GENOMIC DNA]</scope>
    <source>
        <strain evidence="6 7">Ins1</strain>
    </source>
</reference>
<accession>A0ABZ0QLT9</accession>
<feature type="compositionally biased region" description="Basic and acidic residues" evidence="4">
    <location>
        <begin position="192"/>
        <end position="209"/>
    </location>
</feature>
<protein>
    <submittedName>
        <fullName evidence="6">GntR family transcriptional regulator</fullName>
    </submittedName>
</protein>
<keyword evidence="3" id="KW-0804">Transcription</keyword>
<dbReference type="InterPro" id="IPR000524">
    <property type="entry name" value="Tscrpt_reg_HTH_GntR"/>
</dbReference>
<gene>
    <name evidence="6" type="ORF">Q5761_08830</name>
</gene>